<dbReference type="InterPro" id="IPR006501">
    <property type="entry name" value="Pectinesterase_inhib_dom"/>
</dbReference>
<name>A0A9J5X3D5_SOLCO</name>
<protein>
    <recommendedName>
        <fullName evidence="5">Pectinesterase inhibitor domain-containing protein</fullName>
    </recommendedName>
</protein>
<evidence type="ECO:0000313" key="7">
    <source>
        <dbReference type="Proteomes" id="UP000824120"/>
    </source>
</evidence>
<evidence type="ECO:0000256" key="3">
    <source>
        <dbReference type="ARBA" id="ARBA00038471"/>
    </source>
</evidence>
<dbReference type="AlphaFoldDB" id="A0A9J5X3D5"/>
<feature type="chain" id="PRO_5039939317" description="Pectinesterase inhibitor domain-containing protein" evidence="4">
    <location>
        <begin position="24"/>
        <end position="190"/>
    </location>
</feature>
<proteinExistence type="inferred from homology"/>
<evidence type="ECO:0000256" key="1">
    <source>
        <dbReference type="ARBA" id="ARBA00022729"/>
    </source>
</evidence>
<keyword evidence="7" id="KW-1185">Reference proteome</keyword>
<evidence type="ECO:0000256" key="4">
    <source>
        <dbReference type="SAM" id="SignalP"/>
    </source>
</evidence>
<organism evidence="6 7">
    <name type="scientific">Solanum commersonii</name>
    <name type="common">Commerson's wild potato</name>
    <name type="synonym">Commerson's nightshade</name>
    <dbReference type="NCBI Taxonomy" id="4109"/>
    <lineage>
        <taxon>Eukaryota</taxon>
        <taxon>Viridiplantae</taxon>
        <taxon>Streptophyta</taxon>
        <taxon>Embryophyta</taxon>
        <taxon>Tracheophyta</taxon>
        <taxon>Spermatophyta</taxon>
        <taxon>Magnoliopsida</taxon>
        <taxon>eudicotyledons</taxon>
        <taxon>Gunneridae</taxon>
        <taxon>Pentapetalae</taxon>
        <taxon>asterids</taxon>
        <taxon>lamiids</taxon>
        <taxon>Solanales</taxon>
        <taxon>Solanaceae</taxon>
        <taxon>Solanoideae</taxon>
        <taxon>Solaneae</taxon>
        <taxon>Solanum</taxon>
    </lineage>
</organism>
<dbReference type="CDD" id="cd14859">
    <property type="entry name" value="PMEI_like"/>
    <property type="match status" value="1"/>
</dbReference>
<keyword evidence="1 4" id="KW-0732">Signal</keyword>
<dbReference type="OrthoDB" id="764172at2759"/>
<dbReference type="Gene3D" id="1.20.140.40">
    <property type="entry name" value="Invertase/pectin methylesterase inhibitor family protein"/>
    <property type="match status" value="1"/>
</dbReference>
<gene>
    <name evidence="6" type="ORF">H5410_053085</name>
</gene>
<evidence type="ECO:0000259" key="5">
    <source>
        <dbReference type="SMART" id="SM00856"/>
    </source>
</evidence>
<dbReference type="SMART" id="SM00856">
    <property type="entry name" value="PMEI"/>
    <property type="match status" value="1"/>
</dbReference>
<dbReference type="Pfam" id="PF04043">
    <property type="entry name" value="PMEI"/>
    <property type="match status" value="1"/>
</dbReference>
<dbReference type="EMBL" id="JACXVP010000010">
    <property type="protein sequence ID" value="KAG5582458.1"/>
    <property type="molecule type" value="Genomic_DNA"/>
</dbReference>
<comment type="caution">
    <text evidence="6">The sequence shown here is derived from an EMBL/GenBank/DDBJ whole genome shotgun (WGS) entry which is preliminary data.</text>
</comment>
<evidence type="ECO:0000313" key="6">
    <source>
        <dbReference type="EMBL" id="KAG5582458.1"/>
    </source>
</evidence>
<feature type="signal peptide" evidence="4">
    <location>
        <begin position="1"/>
        <end position="23"/>
    </location>
</feature>
<dbReference type="InterPro" id="IPR052421">
    <property type="entry name" value="PCW_Enzyme_Inhibitor"/>
</dbReference>
<dbReference type="PANTHER" id="PTHR36710:SF18">
    <property type="entry name" value="PECTINESTERASE INHIBITOR 5-RELATED"/>
    <property type="match status" value="1"/>
</dbReference>
<dbReference type="GO" id="GO:0004857">
    <property type="term" value="F:enzyme inhibitor activity"/>
    <property type="evidence" value="ECO:0007669"/>
    <property type="project" value="InterPro"/>
</dbReference>
<sequence>MNSMKTLIVIFFISLLLITLSSGDLIEDVCRTSNNFKLCNESLRAVPKSYSADKKGLVRILLQQSITIAKNIYNEVVHRLEQAKELVLKECLHICKENYDGAIEDAKSSLKAFDANDFFVTRTSAGAVMTGPDTCEELFTEPPVRISPIKSKKNFLGSTLTFDSTLTSIFDLDFTPTLDPTFELRPDFDT</sequence>
<evidence type="ECO:0000256" key="2">
    <source>
        <dbReference type="ARBA" id="ARBA00023157"/>
    </source>
</evidence>
<comment type="similarity">
    <text evidence="3">Belongs to the PMEI family.</text>
</comment>
<dbReference type="SUPFAM" id="SSF101148">
    <property type="entry name" value="Plant invertase/pectin methylesterase inhibitor"/>
    <property type="match status" value="1"/>
</dbReference>
<dbReference type="Proteomes" id="UP000824120">
    <property type="component" value="Chromosome 10"/>
</dbReference>
<feature type="domain" description="Pectinesterase inhibitor" evidence="5">
    <location>
        <begin position="21"/>
        <end position="162"/>
    </location>
</feature>
<reference evidence="6 7" key="1">
    <citation type="submission" date="2020-09" db="EMBL/GenBank/DDBJ databases">
        <title>De no assembly of potato wild relative species, Solanum commersonii.</title>
        <authorList>
            <person name="Cho K."/>
        </authorList>
    </citation>
    <scope>NUCLEOTIDE SEQUENCE [LARGE SCALE GENOMIC DNA]</scope>
    <source>
        <strain evidence="6">LZ3.2</strain>
        <tissue evidence="6">Leaf</tissue>
    </source>
</reference>
<dbReference type="NCBIfam" id="TIGR01614">
    <property type="entry name" value="PME_inhib"/>
    <property type="match status" value="1"/>
</dbReference>
<keyword evidence="2" id="KW-1015">Disulfide bond</keyword>
<dbReference type="InterPro" id="IPR035513">
    <property type="entry name" value="Invertase/methylesterase_inhib"/>
</dbReference>
<dbReference type="PANTHER" id="PTHR36710">
    <property type="entry name" value="PECTINESTERASE INHIBITOR-LIKE"/>
    <property type="match status" value="1"/>
</dbReference>
<accession>A0A9J5X3D5</accession>